<evidence type="ECO:0000259" key="4">
    <source>
        <dbReference type="PROSITE" id="PS50181"/>
    </source>
</evidence>
<evidence type="ECO:0008006" key="7">
    <source>
        <dbReference type="Google" id="ProtNLM"/>
    </source>
</evidence>
<dbReference type="InterPro" id="IPR032675">
    <property type="entry name" value="LRR_dom_sf"/>
</dbReference>
<dbReference type="Gene3D" id="1.20.1280.50">
    <property type="match status" value="1"/>
</dbReference>
<dbReference type="SMART" id="SM00367">
    <property type="entry name" value="LRR_CC"/>
    <property type="match status" value="7"/>
</dbReference>
<dbReference type="Gene3D" id="3.80.10.10">
    <property type="entry name" value="Ribonuclease Inhibitor"/>
    <property type="match status" value="2"/>
</dbReference>
<dbReference type="PANTHER" id="PTHR13318:SF190">
    <property type="entry name" value="PARTNER OF PAIRED, ISOFORM B"/>
    <property type="match status" value="1"/>
</dbReference>
<dbReference type="InterPro" id="IPR006553">
    <property type="entry name" value="Leu-rich_rpt_Cys-con_subtyp"/>
</dbReference>
<dbReference type="SUPFAM" id="SSF54928">
    <property type="entry name" value="RNA-binding domain, RBD"/>
    <property type="match status" value="1"/>
</dbReference>
<evidence type="ECO:0000313" key="6">
    <source>
        <dbReference type="Proteomes" id="UP001209878"/>
    </source>
</evidence>
<dbReference type="EMBL" id="JAODUO010000742">
    <property type="protein sequence ID" value="KAK2175242.1"/>
    <property type="molecule type" value="Genomic_DNA"/>
</dbReference>
<protein>
    <recommendedName>
        <fullName evidence="7">RNA-binding protein EEED8.10</fullName>
    </recommendedName>
</protein>
<dbReference type="CDD" id="cd00590">
    <property type="entry name" value="RRM_SF"/>
    <property type="match status" value="1"/>
</dbReference>
<dbReference type="AlphaFoldDB" id="A0AAD9KPS3"/>
<name>A0AAD9KPS3_RIDPI</name>
<accession>A0AAD9KPS3</accession>
<dbReference type="GO" id="GO:0031146">
    <property type="term" value="P:SCF-dependent proteasomal ubiquitin-dependent protein catabolic process"/>
    <property type="evidence" value="ECO:0007669"/>
    <property type="project" value="TreeGrafter"/>
</dbReference>
<dbReference type="InterPro" id="IPR000504">
    <property type="entry name" value="RRM_dom"/>
</dbReference>
<reference evidence="5" key="1">
    <citation type="journal article" date="2023" name="Mol. Biol. Evol.">
        <title>Third-Generation Sequencing Reveals the Adaptive Role of the Epigenome in Three Deep-Sea Polychaetes.</title>
        <authorList>
            <person name="Perez M."/>
            <person name="Aroh O."/>
            <person name="Sun Y."/>
            <person name="Lan Y."/>
            <person name="Juniper S.K."/>
            <person name="Young C.R."/>
            <person name="Angers B."/>
            <person name="Qian P.Y."/>
        </authorList>
    </citation>
    <scope>NUCLEOTIDE SEQUENCE</scope>
    <source>
        <strain evidence="5">R07B-5</strain>
    </source>
</reference>
<dbReference type="SMART" id="SM00360">
    <property type="entry name" value="RRM"/>
    <property type="match status" value="1"/>
</dbReference>
<dbReference type="InterPro" id="IPR035979">
    <property type="entry name" value="RBD_domain_sf"/>
</dbReference>
<evidence type="ECO:0000259" key="3">
    <source>
        <dbReference type="PROSITE" id="PS50102"/>
    </source>
</evidence>
<evidence type="ECO:0000313" key="5">
    <source>
        <dbReference type="EMBL" id="KAK2175242.1"/>
    </source>
</evidence>
<sequence>MWEDTYVDATKSSQLGVLGSSVETGQENFDEPKVYSGVNVSRSNNRRDTRADFTWEASNPKKLFVNNISYRSRTKEVWDFFEKFGPVEHFQLVRDKNNRPKGTGFVTFKNVETVAKVLGLAEEDLTLRYRVLFVQPAGYWRAQTTESVAAEHQNKSQCSTLISVIVITQTEGEVEEEEVEDNGLMHIHDLNDDVMMRVFGCLHLRERIQSERVCKRWRNISHLYWRTMEHLKFDSFFVGFGALTDRGLCNLLKRGSQSLKSLDLSLASRQLADGALAAIGRHCPSLVRLNAAGMSATNRGIKQFTETKPQIQWISLRDCHNIGEDGLWWLFHRCKELKYIDLTANKRFVGKCLHMLSSNVETLILNCCTKLQDRVVDKITLRCPALMELQLNECTTLTDHCLTVLPQHCHSLAVVHLCGVFHKITSVGLRELGKIESLQELYLSNNLAVDDNVLAALGQGCKKLRILDLTSCHRGVTDTGLVSLSRCHMLQDLSLSYLHKITDTGLEAVVHTSRLTRLIARCCGGITDSVLHLLSVTCFDLSILDLSGNQQVTTVTLHAFLGAAAIAPERNLTLYIGGKWTNIISDDVVVPDNVTLHLRDVSTHHFRQDRDPIINLGFYDSDDDEDAGVDYMDESDFHSEDQGAASERVIWAPSEEMAQLFLECDDPLAEEEWDIS</sequence>
<evidence type="ECO:0000256" key="1">
    <source>
        <dbReference type="ARBA" id="ARBA00022786"/>
    </source>
</evidence>
<dbReference type="InterPro" id="IPR036047">
    <property type="entry name" value="F-box-like_dom_sf"/>
</dbReference>
<dbReference type="InterPro" id="IPR012677">
    <property type="entry name" value="Nucleotide-bd_a/b_plait_sf"/>
</dbReference>
<dbReference type="GO" id="GO:0003723">
    <property type="term" value="F:RNA binding"/>
    <property type="evidence" value="ECO:0007669"/>
    <property type="project" value="UniProtKB-UniRule"/>
</dbReference>
<feature type="domain" description="RRM" evidence="3">
    <location>
        <begin position="61"/>
        <end position="139"/>
    </location>
</feature>
<gene>
    <name evidence="5" type="ORF">NP493_739g02029</name>
</gene>
<keyword evidence="6" id="KW-1185">Reference proteome</keyword>
<keyword evidence="1" id="KW-0833">Ubl conjugation pathway</keyword>
<keyword evidence="2" id="KW-0694">RNA-binding</keyword>
<feature type="domain" description="F-box" evidence="4">
    <location>
        <begin position="184"/>
        <end position="228"/>
    </location>
</feature>
<evidence type="ECO:0000256" key="2">
    <source>
        <dbReference type="PROSITE-ProRule" id="PRU00176"/>
    </source>
</evidence>
<comment type="caution">
    <text evidence="5">The sequence shown here is derived from an EMBL/GenBank/DDBJ whole genome shotgun (WGS) entry which is preliminary data.</text>
</comment>
<dbReference type="SUPFAM" id="SSF81383">
    <property type="entry name" value="F-box domain"/>
    <property type="match status" value="1"/>
</dbReference>
<dbReference type="GO" id="GO:0019005">
    <property type="term" value="C:SCF ubiquitin ligase complex"/>
    <property type="evidence" value="ECO:0007669"/>
    <property type="project" value="TreeGrafter"/>
</dbReference>
<dbReference type="SUPFAM" id="SSF52047">
    <property type="entry name" value="RNI-like"/>
    <property type="match status" value="1"/>
</dbReference>
<dbReference type="Gene3D" id="3.30.70.330">
    <property type="match status" value="1"/>
</dbReference>
<dbReference type="Pfam" id="PF00646">
    <property type="entry name" value="F-box"/>
    <property type="match status" value="1"/>
</dbReference>
<dbReference type="PROSITE" id="PS50181">
    <property type="entry name" value="FBOX"/>
    <property type="match status" value="1"/>
</dbReference>
<proteinExistence type="predicted"/>
<organism evidence="5 6">
    <name type="scientific">Ridgeia piscesae</name>
    <name type="common">Tubeworm</name>
    <dbReference type="NCBI Taxonomy" id="27915"/>
    <lineage>
        <taxon>Eukaryota</taxon>
        <taxon>Metazoa</taxon>
        <taxon>Spiralia</taxon>
        <taxon>Lophotrochozoa</taxon>
        <taxon>Annelida</taxon>
        <taxon>Polychaeta</taxon>
        <taxon>Sedentaria</taxon>
        <taxon>Canalipalpata</taxon>
        <taxon>Sabellida</taxon>
        <taxon>Siboglinidae</taxon>
        <taxon>Ridgeia</taxon>
    </lineage>
</organism>
<dbReference type="PROSITE" id="PS50102">
    <property type="entry name" value="RRM"/>
    <property type="match status" value="1"/>
</dbReference>
<dbReference type="InterPro" id="IPR001810">
    <property type="entry name" value="F-box_dom"/>
</dbReference>
<dbReference type="Pfam" id="PF00076">
    <property type="entry name" value="RRM_1"/>
    <property type="match status" value="1"/>
</dbReference>
<dbReference type="Proteomes" id="UP001209878">
    <property type="component" value="Unassembled WGS sequence"/>
</dbReference>
<dbReference type="PANTHER" id="PTHR13318">
    <property type="entry name" value="PARTNER OF PAIRED, ISOFORM B-RELATED"/>
    <property type="match status" value="1"/>
</dbReference>